<name>A0A315VBA2_GAMAF</name>
<comment type="similarity">
    <text evidence="9">Belongs to the G-protein coupled receptor 1 family.</text>
</comment>
<evidence type="ECO:0000256" key="7">
    <source>
        <dbReference type="ARBA" id="ARBA00023170"/>
    </source>
</evidence>
<keyword evidence="14" id="KW-1185">Reference proteome</keyword>
<feature type="domain" description="G-protein coupled receptors family 1 profile" evidence="12">
    <location>
        <begin position="112"/>
        <end position="386"/>
    </location>
</feature>
<dbReference type="PANTHER" id="PTHR24233">
    <property type="entry name" value="P2Y PURINOCEPTOR-RELATED G-PROTEIN COUPLED RECEPTOR"/>
    <property type="match status" value="1"/>
</dbReference>
<feature type="transmembrane region" description="Helical" evidence="11">
    <location>
        <begin position="524"/>
        <end position="541"/>
    </location>
</feature>
<evidence type="ECO:0000256" key="6">
    <source>
        <dbReference type="ARBA" id="ARBA00023136"/>
    </source>
</evidence>
<dbReference type="EMBL" id="NHOQ01002149">
    <property type="protein sequence ID" value="PWA19358.1"/>
    <property type="molecule type" value="Genomic_DNA"/>
</dbReference>
<evidence type="ECO:0000256" key="3">
    <source>
        <dbReference type="ARBA" id="ARBA00022692"/>
    </source>
</evidence>
<feature type="transmembrane region" description="Helical" evidence="11">
    <location>
        <begin position="226"/>
        <end position="244"/>
    </location>
</feature>
<keyword evidence="7 9" id="KW-0675">Receptor</keyword>
<feature type="transmembrane region" description="Helical" evidence="11">
    <location>
        <begin position="325"/>
        <end position="346"/>
    </location>
</feature>
<evidence type="ECO:0000256" key="5">
    <source>
        <dbReference type="ARBA" id="ARBA00023040"/>
    </source>
</evidence>
<dbReference type="PRINTS" id="PR01157">
    <property type="entry name" value="P2YPURNOCPTR"/>
</dbReference>
<evidence type="ECO:0000313" key="13">
    <source>
        <dbReference type="EMBL" id="PWA19358.1"/>
    </source>
</evidence>
<keyword evidence="6 11" id="KW-0472">Membrane</keyword>
<feature type="domain" description="G-protein coupled receptors family 1 profile" evidence="12">
    <location>
        <begin position="461"/>
        <end position="721"/>
    </location>
</feature>
<dbReference type="GO" id="GO:0045028">
    <property type="term" value="F:G protein-coupled purinergic nucleotide receptor activity"/>
    <property type="evidence" value="ECO:0007669"/>
    <property type="project" value="TreeGrafter"/>
</dbReference>
<feature type="transmembrane region" description="Helical" evidence="11">
    <location>
        <begin position="561"/>
        <end position="583"/>
    </location>
</feature>
<evidence type="ECO:0000256" key="4">
    <source>
        <dbReference type="ARBA" id="ARBA00022989"/>
    </source>
</evidence>
<gene>
    <name evidence="13" type="ORF">CCH79_00018368</name>
</gene>
<dbReference type="SUPFAM" id="SSF81321">
    <property type="entry name" value="Family A G protein-coupled receptor-like"/>
    <property type="match status" value="2"/>
</dbReference>
<dbReference type="PROSITE" id="PS00237">
    <property type="entry name" value="G_PROTEIN_RECEP_F1_1"/>
    <property type="match status" value="2"/>
</dbReference>
<evidence type="ECO:0000313" key="14">
    <source>
        <dbReference type="Proteomes" id="UP000250572"/>
    </source>
</evidence>
<keyword evidence="4 11" id="KW-1133">Transmembrane helix</keyword>
<dbReference type="Proteomes" id="UP000250572">
    <property type="component" value="Unassembled WGS sequence"/>
</dbReference>
<sequence length="780" mass="88557">MSCGCRSQMFADRIGFLGAQHAAHLDRKADSLQQHSKLIQRVGAEQNQDTGLRARDNGREEGPIPTFSYAAGGMDLFNCSKLSTNKPSSSTVFTNQVLPSFYIVLFVVGVVLNGMAAWIFFRVPADSALVVYLKNMVVADLLMLLSFPVRVAVKMGFNSCHLWIFNCQFNAVLFYMSMYVGMLFIGYISLERYVKISQHVSSSTSSSSLKTKCSGVSDLNLMQNTTFARVLAVLTWGLLFLYSAPNAMLATWPTKDHNFTKCMELKTPLGAQWHRVSVLINMSLFWVTLLIVGFSYTFIAYQVYKTYRCMRRDSRGIYRNSNRNIFSILAVFFVCFVPYHICRVPYTMSQMSSSSFSEGTSILLHQIKEGTLFLSATNVCLDPLIYFLMCRNFRKSLIRKLSSKKRRKPRSTNQRIGPDAPSVLPETMNISNSTDCEPVHKSANTFFMVIYSLIFLVGLVLNGFTLRVYFCVSQHQAYSSVTVFLKNLAASDFLISLCLPLRIINFATNSTIIRQVYCNFGASAFYLNMYASILFMGYIAANRYMKIVHPLGNHFIHKPRAAYIISMLTWGILLTMTSSYVILSLLTQKHRENLPGMVSCDILHSKQLSLLYKVIHACSAAIFVAVLISLIWFYYSTSRRLAQAQENQSISSNSKKLAKSRRNMLVLVTVFCICFVPYHLIRLPYAFMKTLVCSWKGWFFYLKELTVLVSVLNVCLDPLLYFIFCKAFRAQMSMRRVFNDTDTPTEADTNYRRSSDGWTNSLRNLRKSSAVSLTKQTSVV</sequence>
<evidence type="ECO:0000256" key="10">
    <source>
        <dbReference type="SAM" id="MobiDB-lite"/>
    </source>
</evidence>
<evidence type="ECO:0000256" key="2">
    <source>
        <dbReference type="ARBA" id="ARBA00022475"/>
    </source>
</evidence>
<dbReference type="InterPro" id="IPR000276">
    <property type="entry name" value="GPCR_Rhodpsn"/>
</dbReference>
<dbReference type="GO" id="GO:0005886">
    <property type="term" value="C:plasma membrane"/>
    <property type="evidence" value="ECO:0007669"/>
    <property type="project" value="UniProtKB-SubCell"/>
</dbReference>
<comment type="subcellular location">
    <subcellularLocation>
        <location evidence="1">Cell membrane</location>
        <topology evidence="1">Multi-pass membrane protein</topology>
    </subcellularLocation>
</comment>
<feature type="transmembrane region" description="Helical" evidence="11">
    <location>
        <begin position="484"/>
        <end position="504"/>
    </location>
</feature>
<keyword evidence="8 9" id="KW-0807">Transducer</keyword>
<evidence type="ECO:0000259" key="12">
    <source>
        <dbReference type="PROSITE" id="PS50262"/>
    </source>
</evidence>
<feature type="transmembrane region" description="Helical" evidence="11">
    <location>
        <begin position="101"/>
        <end position="121"/>
    </location>
</feature>
<dbReference type="PANTHER" id="PTHR24233:SF3">
    <property type="entry name" value="P2Y PURINOCEPTOR 14"/>
    <property type="match status" value="1"/>
</dbReference>
<feature type="transmembrane region" description="Helical" evidence="11">
    <location>
        <begin position="705"/>
        <end position="725"/>
    </location>
</feature>
<feature type="transmembrane region" description="Helical" evidence="11">
    <location>
        <begin position="283"/>
        <end position="304"/>
    </location>
</feature>
<evidence type="ECO:0000256" key="9">
    <source>
        <dbReference type="RuleBase" id="RU000688"/>
    </source>
</evidence>
<evidence type="ECO:0000256" key="8">
    <source>
        <dbReference type="ARBA" id="ARBA00023224"/>
    </source>
</evidence>
<dbReference type="AlphaFoldDB" id="A0A315VBA2"/>
<protein>
    <recommendedName>
        <fullName evidence="12">G-protein coupled receptors family 1 profile domain-containing protein</fullName>
    </recommendedName>
</protein>
<dbReference type="PROSITE" id="PS50262">
    <property type="entry name" value="G_PROTEIN_RECEP_F1_2"/>
    <property type="match status" value="2"/>
</dbReference>
<dbReference type="PRINTS" id="PR00237">
    <property type="entry name" value="GPCRRHODOPSN"/>
</dbReference>
<keyword evidence="3 9" id="KW-0812">Transmembrane</keyword>
<evidence type="ECO:0000256" key="11">
    <source>
        <dbReference type="SAM" id="Phobius"/>
    </source>
</evidence>
<dbReference type="CDD" id="cd14982">
    <property type="entry name" value="7tmA_purinoceptor-like"/>
    <property type="match status" value="1"/>
</dbReference>
<evidence type="ECO:0000256" key="1">
    <source>
        <dbReference type="ARBA" id="ARBA00004651"/>
    </source>
</evidence>
<dbReference type="Gene3D" id="1.20.1070.10">
    <property type="entry name" value="Rhodopsin 7-helix transmembrane proteins"/>
    <property type="match status" value="2"/>
</dbReference>
<dbReference type="Pfam" id="PF00001">
    <property type="entry name" value="7tm_1"/>
    <property type="match status" value="2"/>
</dbReference>
<dbReference type="InterPro" id="IPR017452">
    <property type="entry name" value="GPCR_Rhodpsn_7TM"/>
</dbReference>
<organism evidence="13 14">
    <name type="scientific">Gambusia affinis</name>
    <name type="common">Western mosquitofish</name>
    <name type="synonym">Heterandria affinis</name>
    <dbReference type="NCBI Taxonomy" id="33528"/>
    <lineage>
        <taxon>Eukaryota</taxon>
        <taxon>Metazoa</taxon>
        <taxon>Chordata</taxon>
        <taxon>Craniata</taxon>
        <taxon>Vertebrata</taxon>
        <taxon>Euteleostomi</taxon>
        <taxon>Actinopterygii</taxon>
        <taxon>Neopterygii</taxon>
        <taxon>Teleostei</taxon>
        <taxon>Neoteleostei</taxon>
        <taxon>Acanthomorphata</taxon>
        <taxon>Ovalentaria</taxon>
        <taxon>Atherinomorphae</taxon>
        <taxon>Cyprinodontiformes</taxon>
        <taxon>Poeciliidae</taxon>
        <taxon>Poeciliinae</taxon>
        <taxon>Gambusia</taxon>
    </lineage>
</organism>
<proteinExistence type="inferred from homology"/>
<comment type="caution">
    <text evidence="13">The sequence shown here is derived from an EMBL/GenBank/DDBJ whole genome shotgun (WGS) entry which is preliminary data.</text>
</comment>
<reference evidence="13 14" key="1">
    <citation type="journal article" date="2018" name="G3 (Bethesda)">
        <title>A High-Quality Reference Genome for the Invasive Mosquitofish Gambusia affinis Using a Chicago Library.</title>
        <authorList>
            <person name="Hoffberg S.L."/>
            <person name="Troendle N.J."/>
            <person name="Glenn T.C."/>
            <person name="Mahmud O."/>
            <person name="Louha S."/>
            <person name="Chalopin D."/>
            <person name="Bennetzen J.L."/>
            <person name="Mauricio R."/>
        </authorList>
    </citation>
    <scope>NUCLEOTIDE SEQUENCE [LARGE SCALE GENOMIC DNA]</scope>
    <source>
        <strain evidence="13">NE01/NJP1002.9</strain>
        <tissue evidence="13">Muscle</tissue>
    </source>
</reference>
<feature type="transmembrane region" description="Helical" evidence="11">
    <location>
        <begin position="448"/>
        <end position="472"/>
    </location>
</feature>
<accession>A0A315VBA2</accession>
<feature type="region of interest" description="Disordered" evidence="10">
    <location>
        <begin position="402"/>
        <end position="421"/>
    </location>
</feature>
<feature type="transmembrane region" description="Helical" evidence="11">
    <location>
        <begin position="664"/>
        <end position="685"/>
    </location>
</feature>
<keyword evidence="2" id="KW-1003">Cell membrane</keyword>
<feature type="transmembrane region" description="Helical" evidence="11">
    <location>
        <begin position="128"/>
        <end position="149"/>
    </location>
</feature>
<feature type="transmembrane region" description="Helical" evidence="11">
    <location>
        <begin position="169"/>
        <end position="190"/>
    </location>
</feature>
<feature type="transmembrane region" description="Helical" evidence="11">
    <location>
        <begin position="614"/>
        <end position="635"/>
    </location>
</feature>
<keyword evidence="5 9" id="KW-0297">G-protein coupled receptor</keyword>